<dbReference type="GO" id="GO:0022857">
    <property type="term" value="F:transmembrane transporter activity"/>
    <property type="evidence" value="ECO:0007669"/>
    <property type="project" value="UniProtKB-UniRule"/>
</dbReference>
<dbReference type="InterPro" id="IPR055348">
    <property type="entry name" value="DctQ"/>
</dbReference>
<dbReference type="GO" id="GO:0005886">
    <property type="term" value="C:plasma membrane"/>
    <property type="evidence" value="ECO:0007669"/>
    <property type="project" value="UniProtKB-SubCell"/>
</dbReference>
<feature type="domain" description="Tripartite ATP-independent periplasmic transporters DctQ component" evidence="10">
    <location>
        <begin position="38"/>
        <end position="164"/>
    </location>
</feature>
<dbReference type="GO" id="GO:0015740">
    <property type="term" value="P:C4-dicarboxylate transport"/>
    <property type="evidence" value="ECO:0007669"/>
    <property type="project" value="TreeGrafter"/>
</dbReference>
<evidence type="ECO:0000256" key="7">
    <source>
        <dbReference type="ARBA" id="ARBA00023136"/>
    </source>
</evidence>
<evidence type="ECO:0000256" key="8">
    <source>
        <dbReference type="ARBA" id="ARBA00038436"/>
    </source>
</evidence>
<name>A0A8J7UKK8_9HYPH</name>
<evidence type="ECO:0000256" key="3">
    <source>
        <dbReference type="ARBA" id="ARBA00022475"/>
    </source>
</evidence>
<dbReference type="InterPro" id="IPR007387">
    <property type="entry name" value="TRAP_DctQ"/>
</dbReference>
<proteinExistence type="inferred from homology"/>
<comment type="subcellular location">
    <subcellularLocation>
        <location evidence="1 9">Cell inner membrane</location>
        <topology evidence="1 9">Multi-pass membrane protein</topology>
    </subcellularLocation>
</comment>
<feature type="transmembrane region" description="Helical" evidence="9">
    <location>
        <begin position="65"/>
        <end position="83"/>
    </location>
</feature>
<feature type="transmembrane region" description="Helical" evidence="9">
    <location>
        <begin position="104"/>
        <end position="122"/>
    </location>
</feature>
<protein>
    <recommendedName>
        <fullName evidence="9">TRAP transporter small permease protein</fullName>
    </recommendedName>
</protein>
<keyword evidence="12" id="KW-1185">Reference proteome</keyword>
<keyword evidence="6 9" id="KW-1133">Transmembrane helix</keyword>
<keyword evidence="4 9" id="KW-0997">Cell inner membrane</keyword>
<feature type="transmembrane region" description="Helical" evidence="9">
    <location>
        <begin position="142"/>
        <end position="164"/>
    </location>
</feature>
<feature type="transmembrane region" description="Helical" evidence="9">
    <location>
        <begin position="22"/>
        <end position="45"/>
    </location>
</feature>
<evidence type="ECO:0000259" key="10">
    <source>
        <dbReference type="Pfam" id="PF04290"/>
    </source>
</evidence>
<gene>
    <name evidence="11" type="ORF">J5Y06_15075</name>
</gene>
<evidence type="ECO:0000313" key="11">
    <source>
        <dbReference type="EMBL" id="MBP0439980.1"/>
    </source>
</evidence>
<evidence type="ECO:0000256" key="4">
    <source>
        <dbReference type="ARBA" id="ARBA00022519"/>
    </source>
</evidence>
<dbReference type="PANTHER" id="PTHR35011">
    <property type="entry name" value="2,3-DIKETO-L-GULONATE TRAP TRANSPORTER SMALL PERMEASE PROTEIN YIAM"/>
    <property type="match status" value="1"/>
</dbReference>
<keyword evidence="3" id="KW-1003">Cell membrane</keyword>
<dbReference type="Proteomes" id="UP000666240">
    <property type="component" value="Unassembled WGS sequence"/>
</dbReference>
<evidence type="ECO:0000256" key="6">
    <source>
        <dbReference type="ARBA" id="ARBA00022989"/>
    </source>
</evidence>
<sequence length="176" mass="19439">MSEDPIAGEPVAVRIFRTATNVLRTVLTVSISLLLAFILLLMFAQAADRYLVGSGFSAYEQYSKIALVWLVFLGFPVAILHYESITADLIAHYLSERMLGVRDLIFNFVMAAMAGLLLFYGLPVMRVGSFMEILGTPFTYWSIYLSFNLGMALIILILVARSLAALHAAIARHNAS</sequence>
<keyword evidence="5 9" id="KW-0812">Transmembrane</keyword>
<dbReference type="PANTHER" id="PTHR35011:SF2">
    <property type="entry name" value="2,3-DIKETO-L-GULONATE TRAP TRANSPORTER SMALL PERMEASE PROTEIN YIAM"/>
    <property type="match status" value="1"/>
</dbReference>
<accession>A0A8J7UKK8</accession>
<evidence type="ECO:0000256" key="9">
    <source>
        <dbReference type="RuleBase" id="RU369079"/>
    </source>
</evidence>
<evidence type="ECO:0000256" key="5">
    <source>
        <dbReference type="ARBA" id="ARBA00022692"/>
    </source>
</evidence>
<organism evidence="11 12">
    <name type="scientific">Tianweitania sediminis</name>
    <dbReference type="NCBI Taxonomy" id="1502156"/>
    <lineage>
        <taxon>Bacteria</taxon>
        <taxon>Pseudomonadati</taxon>
        <taxon>Pseudomonadota</taxon>
        <taxon>Alphaproteobacteria</taxon>
        <taxon>Hyphomicrobiales</taxon>
        <taxon>Phyllobacteriaceae</taxon>
        <taxon>Tianweitania</taxon>
    </lineage>
</organism>
<comment type="function">
    <text evidence="9">Part of the tripartite ATP-independent periplasmic (TRAP) transport system.</text>
</comment>
<evidence type="ECO:0000256" key="1">
    <source>
        <dbReference type="ARBA" id="ARBA00004429"/>
    </source>
</evidence>
<comment type="subunit">
    <text evidence="9">The complex comprises the extracytoplasmic solute receptor protein and the two transmembrane proteins.</text>
</comment>
<comment type="caution">
    <text evidence="11">The sequence shown here is derived from an EMBL/GenBank/DDBJ whole genome shotgun (WGS) entry which is preliminary data.</text>
</comment>
<dbReference type="AlphaFoldDB" id="A0A8J7UKK8"/>
<dbReference type="EMBL" id="JAGIYY010000005">
    <property type="protein sequence ID" value="MBP0439980.1"/>
    <property type="molecule type" value="Genomic_DNA"/>
</dbReference>
<reference evidence="11" key="1">
    <citation type="submission" date="2021-03" db="EMBL/GenBank/DDBJ databases">
        <title>Genome sequencing and assembly of Tianweitania sediminis.</title>
        <authorList>
            <person name="Chhetri G."/>
        </authorList>
    </citation>
    <scope>NUCLEOTIDE SEQUENCE</scope>
    <source>
        <strain evidence="11">Z8</strain>
    </source>
</reference>
<comment type="similarity">
    <text evidence="8 9">Belongs to the TRAP transporter small permease family.</text>
</comment>
<evidence type="ECO:0000256" key="2">
    <source>
        <dbReference type="ARBA" id="ARBA00022448"/>
    </source>
</evidence>
<keyword evidence="2 9" id="KW-0813">Transport</keyword>
<evidence type="ECO:0000313" key="12">
    <source>
        <dbReference type="Proteomes" id="UP000666240"/>
    </source>
</evidence>
<dbReference type="Pfam" id="PF04290">
    <property type="entry name" value="DctQ"/>
    <property type="match status" value="1"/>
</dbReference>
<dbReference type="RefSeq" id="WP_209336022.1">
    <property type="nucleotide sequence ID" value="NZ_JAGIYY010000005.1"/>
</dbReference>
<keyword evidence="7 9" id="KW-0472">Membrane</keyword>